<evidence type="ECO:0000256" key="8">
    <source>
        <dbReference type="ARBA" id="ARBA00023180"/>
    </source>
</evidence>
<evidence type="ECO:0000256" key="3">
    <source>
        <dbReference type="ARBA" id="ARBA00022679"/>
    </source>
</evidence>
<keyword evidence="9" id="KW-0735">Signal-anchor</keyword>
<evidence type="ECO:0000256" key="1">
    <source>
        <dbReference type="ARBA" id="ARBA00004323"/>
    </source>
</evidence>
<feature type="region of interest" description="Disordered" evidence="10">
    <location>
        <begin position="33"/>
        <end position="53"/>
    </location>
</feature>
<dbReference type="EMBL" id="HBUF01055853">
    <property type="protein sequence ID" value="CAG6623876.1"/>
    <property type="molecule type" value="Transcribed_RNA"/>
</dbReference>
<keyword evidence="5" id="KW-1133">Transmembrane helix</keyword>
<dbReference type="InterPro" id="IPR018011">
    <property type="entry name" value="Carb_sulfotrans_8-10"/>
</dbReference>
<dbReference type="Pfam" id="PF03567">
    <property type="entry name" value="Sulfotransfer_2"/>
    <property type="match status" value="1"/>
</dbReference>
<keyword evidence="3 9" id="KW-0808">Transferase</keyword>
<evidence type="ECO:0000313" key="11">
    <source>
        <dbReference type="EMBL" id="CAG6623878.1"/>
    </source>
</evidence>
<dbReference type="PANTHER" id="PTHR12137:SF63">
    <property type="entry name" value="CARBOHYDRATE SULFOTRANSFERASE"/>
    <property type="match status" value="1"/>
</dbReference>
<organism evidence="11">
    <name type="scientific">Cacopsylla melanoneura</name>
    <dbReference type="NCBI Taxonomy" id="428564"/>
    <lineage>
        <taxon>Eukaryota</taxon>
        <taxon>Metazoa</taxon>
        <taxon>Ecdysozoa</taxon>
        <taxon>Arthropoda</taxon>
        <taxon>Hexapoda</taxon>
        <taxon>Insecta</taxon>
        <taxon>Pterygota</taxon>
        <taxon>Neoptera</taxon>
        <taxon>Paraneoptera</taxon>
        <taxon>Hemiptera</taxon>
        <taxon>Sternorrhyncha</taxon>
        <taxon>Psylloidea</taxon>
        <taxon>Psyllidae</taxon>
        <taxon>Psyllinae</taxon>
        <taxon>Cacopsylla</taxon>
    </lineage>
</organism>
<keyword evidence="6 9" id="KW-0333">Golgi apparatus</keyword>
<evidence type="ECO:0000256" key="7">
    <source>
        <dbReference type="ARBA" id="ARBA00023136"/>
    </source>
</evidence>
<keyword evidence="7" id="KW-0472">Membrane</keyword>
<dbReference type="PANTHER" id="PTHR12137">
    <property type="entry name" value="CARBOHYDRATE SULFOTRANSFERASE"/>
    <property type="match status" value="1"/>
</dbReference>
<dbReference type="InterPro" id="IPR005331">
    <property type="entry name" value="Sulfotransferase"/>
</dbReference>
<evidence type="ECO:0000256" key="9">
    <source>
        <dbReference type="RuleBase" id="RU364020"/>
    </source>
</evidence>
<evidence type="ECO:0000256" key="10">
    <source>
        <dbReference type="SAM" id="MobiDB-lite"/>
    </source>
</evidence>
<keyword evidence="9" id="KW-0119">Carbohydrate metabolism</keyword>
<evidence type="ECO:0000256" key="6">
    <source>
        <dbReference type="ARBA" id="ARBA00023034"/>
    </source>
</evidence>
<evidence type="ECO:0000256" key="2">
    <source>
        <dbReference type="ARBA" id="ARBA00006339"/>
    </source>
</evidence>
<dbReference type="EMBL" id="HBUF01055855">
    <property type="protein sequence ID" value="CAG6623878.1"/>
    <property type="molecule type" value="Transcribed_RNA"/>
</dbReference>
<dbReference type="GO" id="GO:0016051">
    <property type="term" value="P:carbohydrate biosynthetic process"/>
    <property type="evidence" value="ECO:0007669"/>
    <property type="project" value="InterPro"/>
</dbReference>
<dbReference type="AlphaFoldDB" id="A0A8D8MAD6"/>
<proteinExistence type="inferred from homology"/>
<evidence type="ECO:0000256" key="5">
    <source>
        <dbReference type="ARBA" id="ARBA00022989"/>
    </source>
</evidence>
<comment type="subcellular location">
    <subcellularLocation>
        <location evidence="1 9">Golgi apparatus membrane</location>
        <topology evidence="1 9">Single-pass type II membrane protein</topology>
    </subcellularLocation>
</comment>
<evidence type="ECO:0000256" key="4">
    <source>
        <dbReference type="ARBA" id="ARBA00022692"/>
    </source>
</evidence>
<keyword evidence="4" id="KW-0812">Transmembrane</keyword>
<sequence length="352" mass="40558">MVRKSNNCCLSIVIFVFPALVIYLNVSSGGPGFKTRPGDSSSRHSRYQNGHYKPASEPINWTVENDKMAARMASRLKTLKENCEKFGLSLPSNDSLHRANTWEFLINKQYRLVWCNVFKAASSSWLFNFNVLAGYSPQFLRRQSQAPALSLARVKYPRPSLSDLESAVSDPAGSVTFVIVRHPFERLLSAYRDKIYNSLPNTVHRSLSSMILRKYRPQAANKSNSRRATFEEFVLYLLDTFRSEESPPGLDMHWAPIVTFCTPCLVNFNVILKFETLQEDQRYLIDLAGVSHLIKPEWLNESKGGATTNQMIGKFYAELSADQLYQLYNVYKYDFELFDYTMEEYLEYVRYP</sequence>
<dbReference type="GO" id="GO:0000139">
    <property type="term" value="C:Golgi membrane"/>
    <property type="evidence" value="ECO:0007669"/>
    <property type="project" value="UniProtKB-SubCell"/>
</dbReference>
<accession>A0A8D8MAD6</accession>
<dbReference type="EMBL" id="HBUF01055854">
    <property type="protein sequence ID" value="CAG6623877.1"/>
    <property type="molecule type" value="Transcribed_RNA"/>
</dbReference>
<dbReference type="EC" id="2.8.2.-" evidence="9"/>
<comment type="similarity">
    <text evidence="2 9">Belongs to the sulfotransferase 2 family.</text>
</comment>
<dbReference type="GO" id="GO:0008146">
    <property type="term" value="F:sulfotransferase activity"/>
    <property type="evidence" value="ECO:0007669"/>
    <property type="project" value="InterPro"/>
</dbReference>
<keyword evidence="8 9" id="KW-0325">Glycoprotein</keyword>
<name>A0A8D8MAD6_9HEMI</name>
<protein>
    <recommendedName>
        <fullName evidence="9">Carbohydrate sulfotransferase</fullName>
        <ecNumber evidence="9">2.8.2.-</ecNumber>
    </recommendedName>
</protein>
<dbReference type="EMBL" id="HBUF01055856">
    <property type="protein sequence ID" value="CAG6623879.1"/>
    <property type="molecule type" value="Transcribed_RNA"/>
</dbReference>
<reference evidence="11" key="1">
    <citation type="submission" date="2021-05" db="EMBL/GenBank/DDBJ databases">
        <authorList>
            <person name="Alioto T."/>
            <person name="Alioto T."/>
            <person name="Gomez Garrido J."/>
        </authorList>
    </citation>
    <scope>NUCLEOTIDE SEQUENCE</scope>
</reference>